<comment type="caution">
    <text evidence="1">The sequence shown here is derived from an EMBL/GenBank/DDBJ whole genome shotgun (WGS) entry which is preliminary data.</text>
</comment>
<dbReference type="AlphaFoldDB" id="A0A947D6R8"/>
<protein>
    <submittedName>
        <fullName evidence="1">Uncharacterized protein</fullName>
    </submittedName>
</protein>
<reference evidence="1 2" key="1">
    <citation type="submission" date="2021-06" db="EMBL/GenBank/DDBJ databases">
        <authorList>
            <person name="Grouzdev D.S."/>
            <person name="Koziaeva V."/>
        </authorList>
    </citation>
    <scope>NUCLEOTIDE SEQUENCE [LARGE SCALE GENOMIC DNA]</scope>
    <source>
        <strain evidence="1 2">22</strain>
    </source>
</reference>
<gene>
    <name evidence="1" type="ORF">KL771_20000</name>
</gene>
<sequence>MTDIDRISATWFAASGRAVRRRRAARTARPLPTAVPSTADTAAVLLSLAASAESETDLRRLAAAMTPALPEAELTAALDEAAWRVARLIDLCLAGPTRPSAVT</sequence>
<evidence type="ECO:0000313" key="1">
    <source>
        <dbReference type="EMBL" id="MBT9291760.1"/>
    </source>
</evidence>
<evidence type="ECO:0000313" key="2">
    <source>
        <dbReference type="Proteomes" id="UP000766595"/>
    </source>
</evidence>
<accession>A0A947D6R8</accession>
<proteinExistence type="predicted"/>
<organism evidence="1 2">
    <name type="scientific">Prosthecodimorpha staleyi</name>
    <dbReference type="NCBI Taxonomy" id="2840188"/>
    <lineage>
        <taxon>Bacteria</taxon>
        <taxon>Pseudomonadati</taxon>
        <taxon>Pseudomonadota</taxon>
        <taxon>Alphaproteobacteria</taxon>
        <taxon>Hyphomicrobiales</taxon>
        <taxon>Ancalomicrobiaceae</taxon>
        <taxon>Prosthecodimorpha</taxon>
    </lineage>
</organism>
<keyword evidence="2" id="KW-1185">Reference proteome</keyword>
<dbReference type="EMBL" id="JAHHZF010000010">
    <property type="protein sequence ID" value="MBT9291760.1"/>
    <property type="molecule type" value="Genomic_DNA"/>
</dbReference>
<name>A0A947D6R8_9HYPH</name>
<dbReference type="RefSeq" id="WP_261970293.1">
    <property type="nucleotide sequence ID" value="NZ_JAHHZF010000010.1"/>
</dbReference>
<dbReference type="Proteomes" id="UP000766595">
    <property type="component" value="Unassembled WGS sequence"/>
</dbReference>